<name>A0A9Q0F878_9ROSI</name>
<evidence type="ECO:0000313" key="14">
    <source>
        <dbReference type="Proteomes" id="UP001141552"/>
    </source>
</evidence>
<dbReference type="InterPro" id="IPR017972">
    <property type="entry name" value="Cyt_P450_CS"/>
</dbReference>
<dbReference type="Pfam" id="PF00067">
    <property type="entry name" value="p450"/>
    <property type="match status" value="2"/>
</dbReference>
<dbReference type="Proteomes" id="UP001141552">
    <property type="component" value="Unassembled WGS sequence"/>
</dbReference>
<evidence type="ECO:0000256" key="5">
    <source>
        <dbReference type="ARBA" id="ARBA00022723"/>
    </source>
</evidence>
<evidence type="ECO:0000256" key="11">
    <source>
        <dbReference type="PIRSR" id="PIRSR602401-1"/>
    </source>
</evidence>
<dbReference type="InterPro" id="IPR002401">
    <property type="entry name" value="Cyt_P450_E_grp-I"/>
</dbReference>
<dbReference type="SUPFAM" id="SSF48264">
    <property type="entry name" value="Cytochrome P450"/>
    <property type="match status" value="2"/>
</dbReference>
<protein>
    <recommendedName>
        <fullName evidence="15">Cytochrome P450</fullName>
    </recommendedName>
</protein>
<evidence type="ECO:0000256" key="7">
    <source>
        <dbReference type="ARBA" id="ARBA00023002"/>
    </source>
</evidence>
<dbReference type="InterPro" id="IPR036396">
    <property type="entry name" value="Cyt_P450_sf"/>
</dbReference>
<dbReference type="GO" id="GO:0016705">
    <property type="term" value="F:oxidoreductase activity, acting on paired donors, with incorporation or reduction of molecular oxygen"/>
    <property type="evidence" value="ECO:0007669"/>
    <property type="project" value="InterPro"/>
</dbReference>
<evidence type="ECO:0000256" key="10">
    <source>
        <dbReference type="ARBA" id="ARBA00023136"/>
    </source>
</evidence>
<dbReference type="GO" id="GO:0016020">
    <property type="term" value="C:membrane"/>
    <property type="evidence" value="ECO:0007669"/>
    <property type="project" value="UniProtKB-SubCell"/>
</dbReference>
<evidence type="ECO:0000256" key="3">
    <source>
        <dbReference type="ARBA" id="ARBA00022617"/>
    </source>
</evidence>
<evidence type="ECO:0000256" key="1">
    <source>
        <dbReference type="ARBA" id="ARBA00004167"/>
    </source>
</evidence>
<evidence type="ECO:0008006" key="15">
    <source>
        <dbReference type="Google" id="ProtNLM"/>
    </source>
</evidence>
<dbReference type="EMBL" id="JAKUCV010006856">
    <property type="protein sequence ID" value="KAJ4825576.1"/>
    <property type="molecule type" value="Genomic_DNA"/>
</dbReference>
<dbReference type="PRINTS" id="PR00385">
    <property type="entry name" value="P450"/>
</dbReference>
<proteinExistence type="inferred from homology"/>
<dbReference type="InterPro" id="IPR050665">
    <property type="entry name" value="Cytochrome_P450_Monooxygen"/>
</dbReference>
<keyword evidence="3 11" id="KW-0349">Heme</keyword>
<dbReference type="GO" id="GO:0020037">
    <property type="term" value="F:heme binding"/>
    <property type="evidence" value="ECO:0007669"/>
    <property type="project" value="InterPro"/>
</dbReference>
<keyword evidence="14" id="KW-1185">Reference proteome</keyword>
<dbReference type="OrthoDB" id="1470350at2759"/>
<keyword evidence="10 12" id="KW-0472">Membrane</keyword>
<evidence type="ECO:0000256" key="12">
    <source>
        <dbReference type="SAM" id="Phobius"/>
    </source>
</evidence>
<dbReference type="InterPro" id="IPR001128">
    <property type="entry name" value="Cyt_P450"/>
</dbReference>
<comment type="cofactor">
    <cofactor evidence="11">
        <name>heme</name>
        <dbReference type="ChEBI" id="CHEBI:30413"/>
    </cofactor>
</comment>
<evidence type="ECO:0000256" key="2">
    <source>
        <dbReference type="ARBA" id="ARBA00010617"/>
    </source>
</evidence>
<keyword evidence="5 11" id="KW-0479">Metal-binding</keyword>
<reference evidence="13" key="2">
    <citation type="journal article" date="2023" name="Plants (Basel)">
        <title>Annotation of the Turnera subulata (Passifloraceae) Draft Genome Reveals the S-Locus Evolved after the Divergence of Turneroideae from Passifloroideae in a Stepwise Manner.</title>
        <authorList>
            <person name="Henning P.M."/>
            <person name="Roalson E.H."/>
            <person name="Mir W."/>
            <person name="McCubbin A.G."/>
            <person name="Shore J.S."/>
        </authorList>
    </citation>
    <scope>NUCLEOTIDE SEQUENCE</scope>
    <source>
        <strain evidence="13">F60SS</strain>
    </source>
</reference>
<dbReference type="GO" id="GO:0004497">
    <property type="term" value="F:monooxygenase activity"/>
    <property type="evidence" value="ECO:0007669"/>
    <property type="project" value="UniProtKB-KW"/>
</dbReference>
<feature type="non-terminal residue" evidence="13">
    <location>
        <position position="1"/>
    </location>
</feature>
<dbReference type="AlphaFoldDB" id="A0A9Q0F878"/>
<evidence type="ECO:0000313" key="13">
    <source>
        <dbReference type="EMBL" id="KAJ4825576.1"/>
    </source>
</evidence>
<comment type="caution">
    <text evidence="13">The sequence shown here is derived from an EMBL/GenBank/DDBJ whole genome shotgun (WGS) entry which is preliminary data.</text>
</comment>
<keyword evidence="7" id="KW-0560">Oxidoreductase</keyword>
<dbReference type="PANTHER" id="PTHR24282:SF135">
    <property type="entry name" value="CYTOCHROME P450 709B2"/>
    <property type="match status" value="1"/>
</dbReference>
<evidence type="ECO:0000256" key="4">
    <source>
        <dbReference type="ARBA" id="ARBA00022692"/>
    </source>
</evidence>
<feature type="binding site" description="axial binding residue" evidence="11">
    <location>
        <position position="933"/>
    </location>
    <ligand>
        <name>heme</name>
        <dbReference type="ChEBI" id="CHEBI:30413"/>
    </ligand>
    <ligandPart>
        <name>Fe</name>
        <dbReference type="ChEBI" id="CHEBI:18248"/>
    </ligandPart>
</feature>
<feature type="transmembrane region" description="Helical" evidence="12">
    <location>
        <begin position="26"/>
        <end position="47"/>
    </location>
</feature>
<dbReference type="Gene3D" id="1.10.630.10">
    <property type="entry name" value="Cytochrome P450"/>
    <property type="match status" value="2"/>
</dbReference>
<evidence type="ECO:0000256" key="6">
    <source>
        <dbReference type="ARBA" id="ARBA00022989"/>
    </source>
</evidence>
<sequence length="987" mass="112935">LHKPTHHWLKVIHSFHSLFKLFCPNFTYLAMGYLTISMVTLLVVLAAKIWRFCWKIFWWTPVLTKHFQKQGVDGPNYKFIYGSQAEINKLKKAASGIVLDVNSNDIAKKVFPHYDKWSSEYGEMMLFWSGTRPFLTIADPELVKQILSNKFGFYGKPNFKHEILKFVGNGLVVLADVEWAKHKRILNPFFSMDKLKVMTRRMAACTEEMVDEWKSLAISTQDQCTTIEMSDAFRRLTANIISHTAFGSTYKEGIEAFKAQLALQKCCIALSTNIEFPWTKYLPTPSNFQLWKLERKLKNSLKRIIQKRMEPQALQKSNGFFGDDLLGLMLESSESEKNDGLKLNMDEIIEECQTFFFAGHETTSNLLTWTIFLLSLHQEWQERIRQELNMVVLETLRLYGPAIELLREASKDMKLGTLMVPKGTSLCIPVICIHRKKEYWGEDANDFNPLRFKNGVSMAAKHPNAFLAFGIGPRACIGQNFAMLEAKLVLVMLLQRFYFSLSLEYKHAPTDKLSLQPQFGLPIIKQGVEGPKYKFIYGSQAEIKELKKAASEMVLDVNSNDITKKAFPHYDKWSSEYGETMLFWSGTRPFLTIAEPELAKQILSNKFGFYGKPKFKHEIVTLIGGNGLVVLADVEWAKHKRILNPAFSKDKLKVMTKRMAACTEEMIDEWKSLAISTQDQCTTVEMGDAFRRLTANIISHTAFGSSFKEGIEAFQAQKELQKCCIALSTNIELPWTRYLPTPSNLQLWKLERKLNNSLQRIIQKRVEPQALQKSNGLFGDDLLGLMLEASESDQNNGPKLNMDEIIDECKTFFFAGHETTSNLLTWTIFLLSLHQEWQERIRQELNMVVLESLRLYGPVIQLLREASKDMKLGNLMVPKGTSLCIPVMSIHRNKEYWGEDANDFNPLRFKNGVSMAAKHPSAFLAFAIGPRACIGQNFAMLEAKLVLVMLLQRFTFALSPEYKHAPADKLTLQPQFGLPIIVKPCNF</sequence>
<reference evidence="13" key="1">
    <citation type="submission" date="2022-02" db="EMBL/GenBank/DDBJ databases">
        <authorList>
            <person name="Henning P.M."/>
            <person name="McCubbin A.G."/>
            <person name="Shore J.S."/>
        </authorList>
    </citation>
    <scope>NUCLEOTIDE SEQUENCE</scope>
    <source>
        <strain evidence="13">F60SS</strain>
        <tissue evidence="13">Leaves</tissue>
    </source>
</reference>
<comment type="subcellular location">
    <subcellularLocation>
        <location evidence="1">Membrane</location>
        <topology evidence="1">Single-pass membrane protein</topology>
    </subcellularLocation>
</comment>
<dbReference type="GO" id="GO:0005506">
    <property type="term" value="F:iron ion binding"/>
    <property type="evidence" value="ECO:0007669"/>
    <property type="project" value="InterPro"/>
</dbReference>
<keyword evidence="6 12" id="KW-1133">Transmembrane helix</keyword>
<keyword evidence="4 12" id="KW-0812">Transmembrane</keyword>
<comment type="similarity">
    <text evidence="2">Belongs to the cytochrome P450 family.</text>
</comment>
<accession>A0A9Q0F878</accession>
<organism evidence="13 14">
    <name type="scientific">Turnera subulata</name>
    <dbReference type="NCBI Taxonomy" id="218843"/>
    <lineage>
        <taxon>Eukaryota</taxon>
        <taxon>Viridiplantae</taxon>
        <taxon>Streptophyta</taxon>
        <taxon>Embryophyta</taxon>
        <taxon>Tracheophyta</taxon>
        <taxon>Spermatophyta</taxon>
        <taxon>Magnoliopsida</taxon>
        <taxon>eudicotyledons</taxon>
        <taxon>Gunneridae</taxon>
        <taxon>Pentapetalae</taxon>
        <taxon>rosids</taxon>
        <taxon>fabids</taxon>
        <taxon>Malpighiales</taxon>
        <taxon>Passifloraceae</taxon>
        <taxon>Turnera</taxon>
    </lineage>
</organism>
<keyword evidence="9" id="KW-0503">Monooxygenase</keyword>
<evidence type="ECO:0000256" key="8">
    <source>
        <dbReference type="ARBA" id="ARBA00023004"/>
    </source>
</evidence>
<evidence type="ECO:0000256" key="9">
    <source>
        <dbReference type="ARBA" id="ARBA00023033"/>
    </source>
</evidence>
<gene>
    <name evidence="13" type="ORF">Tsubulata_006512</name>
</gene>
<dbReference type="PANTHER" id="PTHR24282">
    <property type="entry name" value="CYTOCHROME P450 FAMILY MEMBER"/>
    <property type="match status" value="1"/>
</dbReference>
<dbReference type="PRINTS" id="PR00463">
    <property type="entry name" value="EP450I"/>
</dbReference>
<dbReference type="PROSITE" id="PS00086">
    <property type="entry name" value="CYTOCHROME_P450"/>
    <property type="match status" value="1"/>
</dbReference>
<keyword evidence="8 11" id="KW-0408">Iron</keyword>